<protein>
    <submittedName>
        <fullName evidence="1">Uncharacterized protein</fullName>
    </submittedName>
</protein>
<proteinExistence type="predicted"/>
<evidence type="ECO:0000313" key="2">
    <source>
        <dbReference type="Proteomes" id="UP001501645"/>
    </source>
</evidence>
<dbReference type="Proteomes" id="UP001501645">
    <property type="component" value="Unassembled WGS sequence"/>
</dbReference>
<gene>
    <name evidence="1" type="ORF">GCM10023351_01150</name>
</gene>
<accession>A0ABP8ZQ87</accession>
<name>A0ABP8ZQ87_9MICO</name>
<comment type="caution">
    <text evidence="1">The sequence shown here is derived from an EMBL/GenBank/DDBJ whole genome shotgun (WGS) entry which is preliminary data.</text>
</comment>
<dbReference type="EMBL" id="BAABKO010000001">
    <property type="protein sequence ID" value="GAA4762489.1"/>
    <property type="molecule type" value="Genomic_DNA"/>
</dbReference>
<reference evidence="2" key="1">
    <citation type="journal article" date="2019" name="Int. J. Syst. Evol. Microbiol.">
        <title>The Global Catalogue of Microorganisms (GCM) 10K type strain sequencing project: providing services to taxonomists for standard genome sequencing and annotation.</title>
        <authorList>
            <consortium name="The Broad Institute Genomics Platform"/>
            <consortium name="The Broad Institute Genome Sequencing Center for Infectious Disease"/>
            <person name="Wu L."/>
            <person name="Ma J."/>
        </authorList>
    </citation>
    <scope>NUCLEOTIDE SEQUENCE [LARGE SCALE GENOMIC DNA]</scope>
    <source>
        <strain evidence="2">JCM 18537</strain>
    </source>
</reference>
<evidence type="ECO:0000313" key="1">
    <source>
        <dbReference type="EMBL" id="GAA4762489.1"/>
    </source>
</evidence>
<sequence>MGLRSMIRDGLDVFSARNELIAVGVEPADIPTAVAGAVALAKAGVRPGEAEIVIATGARLRAHGISTDQVSQWIRDWYEKRGEALDVGSTLSVVLTRASHNQAPADVAALIAEARELVRSWDQRGLWSPDSPVGMVMQLADALEKTERERKRVWDSAALHMVMDARAILERASQPVTEEQEEVVQELRVHYSYGVNHGTQTTVDSPGAVERLVQGVERATMGRVSVDKIERRTRRTGVTPWEPVEAAREAGR</sequence>
<keyword evidence="2" id="KW-1185">Reference proteome</keyword>
<organism evidence="1 2">
    <name type="scientific">Microbacterium gilvum</name>
    <dbReference type="NCBI Taxonomy" id="1336204"/>
    <lineage>
        <taxon>Bacteria</taxon>
        <taxon>Bacillati</taxon>
        <taxon>Actinomycetota</taxon>
        <taxon>Actinomycetes</taxon>
        <taxon>Micrococcales</taxon>
        <taxon>Microbacteriaceae</taxon>
        <taxon>Microbacterium</taxon>
    </lineage>
</organism>